<dbReference type="Pfam" id="PF16113">
    <property type="entry name" value="ECH_2"/>
    <property type="match status" value="1"/>
</dbReference>
<dbReference type="PANTHER" id="PTHR43176">
    <property type="entry name" value="3-HYDROXYISOBUTYRYL-COA HYDROLASE-RELATED"/>
    <property type="match status" value="1"/>
</dbReference>
<dbReference type="NCBIfam" id="NF004127">
    <property type="entry name" value="PRK05617.1"/>
    <property type="match status" value="1"/>
</dbReference>
<dbReference type="CDD" id="cd06558">
    <property type="entry name" value="crotonase-like"/>
    <property type="match status" value="1"/>
</dbReference>
<proteinExistence type="predicted"/>
<dbReference type="PANTHER" id="PTHR43176:SF3">
    <property type="entry name" value="3-HYDROXYISOBUTYRYL-COA HYDROLASE, MITOCHONDRIAL"/>
    <property type="match status" value="1"/>
</dbReference>
<dbReference type="GO" id="GO:0006574">
    <property type="term" value="P:L-valine catabolic process"/>
    <property type="evidence" value="ECO:0007669"/>
    <property type="project" value="TreeGrafter"/>
</dbReference>
<comment type="caution">
    <text evidence="5">The sequence shown here is derived from an EMBL/GenBank/DDBJ whole genome shotgun (WGS) entry which is preliminary data.</text>
</comment>
<evidence type="ECO:0000256" key="3">
    <source>
        <dbReference type="ARBA" id="ARBA00022801"/>
    </source>
</evidence>
<reference evidence="5" key="1">
    <citation type="submission" date="2023-07" db="EMBL/GenBank/DDBJ databases">
        <title>Genomic Encyclopedia of Type Strains, Phase IV (KMG-IV): sequencing the most valuable type-strain genomes for metagenomic binning, comparative biology and taxonomic classification.</title>
        <authorList>
            <person name="Goeker M."/>
        </authorList>
    </citation>
    <scope>NUCLEOTIDE SEQUENCE</scope>
    <source>
        <strain evidence="5">DSM 23947</strain>
    </source>
</reference>
<name>A0AAJ1SXC0_9BACI</name>
<keyword evidence="6" id="KW-1185">Reference proteome</keyword>
<dbReference type="GO" id="GO:0003860">
    <property type="term" value="F:3-hydroxyisobutyryl-CoA hydrolase activity"/>
    <property type="evidence" value="ECO:0007669"/>
    <property type="project" value="UniProtKB-EC"/>
</dbReference>
<keyword evidence="3" id="KW-0378">Hydrolase</keyword>
<dbReference type="InterPro" id="IPR032259">
    <property type="entry name" value="HIBYL-CoA-H"/>
</dbReference>
<dbReference type="InterPro" id="IPR045004">
    <property type="entry name" value="ECH_dom"/>
</dbReference>
<evidence type="ECO:0000259" key="4">
    <source>
        <dbReference type="Pfam" id="PF16113"/>
    </source>
</evidence>
<feature type="domain" description="Enoyl-CoA hydratase/isomerase" evidence="4">
    <location>
        <begin position="15"/>
        <end position="344"/>
    </location>
</feature>
<dbReference type="EC" id="3.1.2.4" evidence="2"/>
<accession>A0AAJ1SXC0</accession>
<dbReference type="AlphaFoldDB" id="A0AAJ1SXC0"/>
<dbReference type="Proteomes" id="UP001237207">
    <property type="component" value="Unassembled WGS sequence"/>
</dbReference>
<sequence length="351" mass="39385">MTNEVLFSVNENGVASITLNRPKALNSLSYTMVKEIGQKLDEWKTDSKVRIVMIRGAGDKGLCAGGDIKALYEAKSSEAALQKAEMFFGEEYKVDRKMYAFPKPIIACLEGIVMGGGVGLTFGASHRIVTERTKWAMPEMNIGFFPDVGAGYFLSKAPGYIGRYLALSASIIGPADVLYIKAADLYMSSDALERFIQKVKNLDWHQADLPTSLDHLVTEYASLPENESELSLLQTEIDKHFAYTTMEEIVDSLAGESEFAMRTKETLLSKSPVSLKVTLKQQVDAKHKDLSECFEMDLILAKRFMRHEDFFEGVRSVLIDRDQSPQYKYKKLSDVSDEFAQKFFIPLTKNI</sequence>
<dbReference type="Gene3D" id="3.90.226.10">
    <property type="entry name" value="2-enoyl-CoA Hydratase, Chain A, domain 1"/>
    <property type="match status" value="1"/>
</dbReference>
<dbReference type="RefSeq" id="WP_307256359.1">
    <property type="nucleotide sequence ID" value="NZ_JAUSUC010000006.1"/>
</dbReference>
<evidence type="ECO:0000313" key="5">
    <source>
        <dbReference type="EMBL" id="MDQ0214369.1"/>
    </source>
</evidence>
<evidence type="ECO:0000256" key="2">
    <source>
        <dbReference type="ARBA" id="ARBA00011915"/>
    </source>
</evidence>
<gene>
    <name evidence="5" type="ORF">J2S13_000765</name>
</gene>
<organism evidence="5 6">
    <name type="scientific">Oikeobacillus pervagus</name>
    <dbReference type="NCBI Taxonomy" id="1325931"/>
    <lineage>
        <taxon>Bacteria</taxon>
        <taxon>Bacillati</taxon>
        <taxon>Bacillota</taxon>
        <taxon>Bacilli</taxon>
        <taxon>Bacillales</taxon>
        <taxon>Bacillaceae</taxon>
        <taxon>Oikeobacillus</taxon>
    </lineage>
</organism>
<evidence type="ECO:0000256" key="1">
    <source>
        <dbReference type="ARBA" id="ARBA00001709"/>
    </source>
</evidence>
<comment type="catalytic activity">
    <reaction evidence="1">
        <text>3-hydroxy-2-methylpropanoyl-CoA + H2O = 3-hydroxy-2-methylpropanoate + CoA + H(+)</text>
        <dbReference type="Rhea" id="RHEA:20888"/>
        <dbReference type="ChEBI" id="CHEBI:11805"/>
        <dbReference type="ChEBI" id="CHEBI:15377"/>
        <dbReference type="ChEBI" id="CHEBI:15378"/>
        <dbReference type="ChEBI" id="CHEBI:57287"/>
        <dbReference type="ChEBI" id="CHEBI:57340"/>
        <dbReference type="EC" id="3.1.2.4"/>
    </reaction>
</comment>
<evidence type="ECO:0000313" key="6">
    <source>
        <dbReference type="Proteomes" id="UP001237207"/>
    </source>
</evidence>
<protein>
    <recommendedName>
        <fullName evidence="2">3-hydroxyisobutyryl-CoA hydrolase</fullName>
        <ecNumber evidence="2">3.1.2.4</ecNumber>
    </recommendedName>
</protein>
<dbReference type="SUPFAM" id="SSF52096">
    <property type="entry name" value="ClpP/crotonase"/>
    <property type="match status" value="1"/>
</dbReference>
<dbReference type="EMBL" id="JAUSUC010000006">
    <property type="protein sequence ID" value="MDQ0214369.1"/>
    <property type="molecule type" value="Genomic_DNA"/>
</dbReference>
<dbReference type="InterPro" id="IPR029045">
    <property type="entry name" value="ClpP/crotonase-like_dom_sf"/>
</dbReference>